<dbReference type="SUPFAM" id="SSF47473">
    <property type="entry name" value="EF-hand"/>
    <property type="match status" value="2"/>
</dbReference>
<feature type="domain" description="EF-hand" evidence="2">
    <location>
        <begin position="111"/>
        <end position="146"/>
    </location>
</feature>
<dbReference type="AlphaFoldDB" id="A0A150G7F7"/>
<dbReference type="InterPro" id="IPR011992">
    <property type="entry name" value="EF-hand-dom_pair"/>
</dbReference>
<reference evidence="4" key="1">
    <citation type="journal article" date="2016" name="Nat. Commun.">
        <title>The Gonium pectorale genome demonstrates co-option of cell cycle regulation during the evolution of multicellularity.</title>
        <authorList>
            <person name="Hanschen E.R."/>
            <person name="Marriage T.N."/>
            <person name="Ferris P.J."/>
            <person name="Hamaji T."/>
            <person name="Toyoda A."/>
            <person name="Fujiyama A."/>
            <person name="Neme R."/>
            <person name="Noguchi H."/>
            <person name="Minakuchi Y."/>
            <person name="Suzuki M."/>
            <person name="Kawai-Toyooka H."/>
            <person name="Smith D.R."/>
            <person name="Sparks H."/>
            <person name="Anderson J."/>
            <person name="Bakaric R."/>
            <person name="Luria V."/>
            <person name="Karger A."/>
            <person name="Kirschner M.W."/>
            <person name="Durand P.M."/>
            <person name="Michod R.E."/>
            <person name="Nozaki H."/>
            <person name="Olson B.J."/>
        </authorList>
    </citation>
    <scope>NUCLEOTIDE SEQUENCE [LARGE SCALE GENOMIC DNA]</scope>
    <source>
        <strain evidence="4">NIES-2863</strain>
    </source>
</reference>
<dbReference type="PROSITE" id="PS00018">
    <property type="entry name" value="EF_HAND_1"/>
    <property type="match status" value="4"/>
</dbReference>
<dbReference type="PANTHER" id="PTHR23064">
    <property type="entry name" value="TROPONIN"/>
    <property type="match status" value="1"/>
</dbReference>
<dbReference type="OrthoDB" id="533661at2759"/>
<keyword evidence="4" id="KW-1185">Reference proteome</keyword>
<accession>A0A150G7F7</accession>
<dbReference type="Proteomes" id="UP000075714">
    <property type="component" value="Unassembled WGS sequence"/>
</dbReference>
<evidence type="ECO:0000256" key="1">
    <source>
        <dbReference type="ARBA" id="ARBA00022837"/>
    </source>
</evidence>
<dbReference type="InterPro" id="IPR052591">
    <property type="entry name" value="CML21-like"/>
</dbReference>
<proteinExistence type="predicted"/>
<organism evidence="3 4">
    <name type="scientific">Gonium pectorale</name>
    <name type="common">Green alga</name>
    <dbReference type="NCBI Taxonomy" id="33097"/>
    <lineage>
        <taxon>Eukaryota</taxon>
        <taxon>Viridiplantae</taxon>
        <taxon>Chlorophyta</taxon>
        <taxon>core chlorophytes</taxon>
        <taxon>Chlorophyceae</taxon>
        <taxon>CS clade</taxon>
        <taxon>Chlamydomonadales</taxon>
        <taxon>Volvocaceae</taxon>
        <taxon>Gonium</taxon>
    </lineage>
</organism>
<name>A0A150G7F7_GONPE</name>
<dbReference type="Pfam" id="PF13499">
    <property type="entry name" value="EF-hand_7"/>
    <property type="match status" value="2"/>
</dbReference>
<dbReference type="GO" id="GO:0005509">
    <property type="term" value="F:calcium ion binding"/>
    <property type="evidence" value="ECO:0007669"/>
    <property type="project" value="InterPro"/>
</dbReference>
<dbReference type="EMBL" id="LSYV01000051">
    <property type="protein sequence ID" value="KXZ45799.1"/>
    <property type="molecule type" value="Genomic_DNA"/>
</dbReference>
<evidence type="ECO:0000313" key="4">
    <source>
        <dbReference type="Proteomes" id="UP000075714"/>
    </source>
</evidence>
<dbReference type="PROSITE" id="PS50222">
    <property type="entry name" value="EF_HAND_2"/>
    <property type="match status" value="4"/>
</dbReference>
<gene>
    <name evidence="3" type="ORF">GPECTOR_50g593</name>
</gene>
<dbReference type="CDD" id="cd00051">
    <property type="entry name" value="EFh"/>
    <property type="match status" value="2"/>
</dbReference>
<dbReference type="STRING" id="33097.A0A150G7F7"/>
<protein>
    <recommendedName>
        <fullName evidence="2">EF-hand domain-containing protein</fullName>
    </recommendedName>
</protein>
<dbReference type="InterPro" id="IPR002048">
    <property type="entry name" value="EF_hand_dom"/>
</dbReference>
<feature type="domain" description="EF-hand" evidence="2">
    <location>
        <begin position="170"/>
        <end position="205"/>
    </location>
</feature>
<dbReference type="InterPro" id="IPR018247">
    <property type="entry name" value="EF_Hand_1_Ca_BS"/>
</dbReference>
<dbReference type="Gene3D" id="1.10.238.10">
    <property type="entry name" value="EF-hand"/>
    <property type="match status" value="3"/>
</dbReference>
<feature type="domain" description="EF-hand" evidence="2">
    <location>
        <begin position="75"/>
        <end position="110"/>
    </location>
</feature>
<comment type="caution">
    <text evidence="3">The sequence shown here is derived from an EMBL/GenBank/DDBJ whole genome shotgun (WGS) entry which is preliminary data.</text>
</comment>
<evidence type="ECO:0000259" key="2">
    <source>
        <dbReference type="PROSITE" id="PS50222"/>
    </source>
</evidence>
<feature type="domain" description="EF-hand" evidence="2">
    <location>
        <begin position="209"/>
        <end position="244"/>
    </location>
</feature>
<dbReference type="SMART" id="SM00054">
    <property type="entry name" value="EFh"/>
    <property type="match status" value="5"/>
</dbReference>
<evidence type="ECO:0000313" key="3">
    <source>
        <dbReference type="EMBL" id="KXZ45799.1"/>
    </source>
</evidence>
<sequence length="437" mass="47289">MDRAGSSSAADLVLEPLTWQGRSYRLDRRTSAVYAESGDDGYPELVGKWQDGNVVLRGQNVLSDLFHNLDKHLAENKAQFADLFASFDTDGTGALEVPEIERLVHQLIPGASDPEVKYVMAMLDFSGDGAVTQEEFLEAVRQMLANRARSPKLQARHGAVISAVGAYLRSGSEDAQALFARFDTDGNGRLDPSELSWFFAAAVPKLEEAERKFLLSHMFAMDANGDGTVSYPELLYAMRAAGTASRSSSKATKAQDWLLRAQQSLVSEAPAEEAEAPSHPVSLSEDAEVILEELVWEGRTYALDRRRGAVYSGSSTHGYPELVGRWQAQFADLFESFDTGGTGALQVAVLERLVHQLIPGASDPEVKYVMAVLDLSEAGSVTQAEFLASVSGALAHRSSGPEVQVSRRAAQPWGGANARLRIDSAPSFCPLTTLAHP</sequence>
<keyword evidence="1" id="KW-0106">Calcium</keyword>